<evidence type="ECO:0000313" key="2">
    <source>
        <dbReference type="Proteomes" id="UP000247454"/>
    </source>
</evidence>
<evidence type="ECO:0008006" key="3">
    <source>
        <dbReference type="Google" id="ProtNLM"/>
    </source>
</evidence>
<protein>
    <recommendedName>
        <fullName evidence="3">Lipoprotein</fullName>
    </recommendedName>
</protein>
<keyword evidence="2" id="KW-1185">Reference proteome</keyword>
<sequence>MTLRAVLLHSSCLAIVLVALAHCGGGMAACMDRYSFDTCHHTLNR</sequence>
<dbReference type="Proteomes" id="UP000247454">
    <property type="component" value="Unassembled WGS sequence"/>
</dbReference>
<reference evidence="1 2" key="1">
    <citation type="submission" date="2018-06" db="EMBL/GenBank/DDBJ databases">
        <title>Genomic Encyclopedia of Type Strains, Phase III (KMG-III): the genomes of soil and plant-associated and newly described type strains.</title>
        <authorList>
            <person name="Whitman W."/>
        </authorList>
    </citation>
    <scope>NUCLEOTIDE SEQUENCE [LARGE SCALE GENOMIC DNA]</scope>
    <source>
        <strain evidence="1 2">ORS 1419</strain>
    </source>
</reference>
<comment type="caution">
    <text evidence="1">The sequence shown here is derived from an EMBL/GenBank/DDBJ whole genome shotgun (WGS) entry which is preliminary data.</text>
</comment>
<name>A0A318SY77_9HYPH</name>
<dbReference type="RefSeq" id="WP_181418429.1">
    <property type="nucleotide sequence ID" value="NZ_QJTF01000018.1"/>
</dbReference>
<evidence type="ECO:0000313" key="1">
    <source>
        <dbReference type="EMBL" id="PYE86881.1"/>
    </source>
</evidence>
<gene>
    <name evidence="1" type="ORF">C7477_11819</name>
</gene>
<dbReference type="EMBL" id="QJTF01000018">
    <property type="protein sequence ID" value="PYE86881.1"/>
    <property type="molecule type" value="Genomic_DNA"/>
</dbReference>
<dbReference type="AlphaFoldDB" id="A0A318SY77"/>
<accession>A0A318SY77</accession>
<proteinExistence type="predicted"/>
<dbReference type="PROSITE" id="PS51257">
    <property type="entry name" value="PROKAR_LIPOPROTEIN"/>
    <property type="match status" value="1"/>
</dbReference>
<organism evidence="1 2">
    <name type="scientific">Phyllobacterium leguminum</name>
    <dbReference type="NCBI Taxonomy" id="314237"/>
    <lineage>
        <taxon>Bacteria</taxon>
        <taxon>Pseudomonadati</taxon>
        <taxon>Pseudomonadota</taxon>
        <taxon>Alphaproteobacteria</taxon>
        <taxon>Hyphomicrobiales</taxon>
        <taxon>Phyllobacteriaceae</taxon>
        <taxon>Phyllobacterium</taxon>
    </lineage>
</organism>